<evidence type="ECO:0000259" key="7">
    <source>
        <dbReference type="Pfam" id="PF01765"/>
    </source>
</evidence>
<accession>A0A963Z0W9</accession>
<dbReference type="Gene3D" id="3.30.1360.40">
    <property type="match status" value="1"/>
</dbReference>
<dbReference type="Gene3D" id="1.10.132.20">
    <property type="entry name" value="Ribosome-recycling factor"/>
    <property type="match status" value="1"/>
</dbReference>
<evidence type="ECO:0000256" key="2">
    <source>
        <dbReference type="ARBA" id="ARBA00005912"/>
    </source>
</evidence>
<dbReference type="GO" id="GO:0005829">
    <property type="term" value="C:cytosol"/>
    <property type="evidence" value="ECO:0007669"/>
    <property type="project" value="GOC"/>
</dbReference>
<evidence type="ECO:0000313" key="8">
    <source>
        <dbReference type="EMBL" id="MCB8880479.1"/>
    </source>
</evidence>
<keyword evidence="4 6" id="KW-0648">Protein biosynthesis</keyword>
<dbReference type="GO" id="GO:0043023">
    <property type="term" value="F:ribosomal large subunit binding"/>
    <property type="evidence" value="ECO:0007669"/>
    <property type="project" value="TreeGrafter"/>
</dbReference>
<dbReference type="AlphaFoldDB" id="A0A963Z0W9"/>
<evidence type="ECO:0000256" key="6">
    <source>
        <dbReference type="HAMAP-Rule" id="MF_00040"/>
    </source>
</evidence>
<reference evidence="8 9" key="1">
    <citation type="journal article" date="2021" name="Microorganisms">
        <title>Acidisoma silvae sp. nov. and Acidisomacellulosilytica sp. nov., Two Acidophilic Bacteria Isolated from Decaying Wood, Hydrolyzing Cellulose and Producing Poly-3-hydroxybutyrate.</title>
        <authorList>
            <person name="Mieszkin S."/>
            <person name="Pouder E."/>
            <person name="Uroz S."/>
            <person name="Simon-Colin C."/>
            <person name="Alain K."/>
        </authorList>
    </citation>
    <scope>NUCLEOTIDE SEQUENCE [LARGE SCALE GENOMIC DNA]</scope>
    <source>
        <strain evidence="8 9">HW T5.17</strain>
    </source>
</reference>
<evidence type="ECO:0000256" key="4">
    <source>
        <dbReference type="ARBA" id="ARBA00022917"/>
    </source>
</evidence>
<feature type="domain" description="Ribosome recycling factor" evidence="7">
    <location>
        <begin position="23"/>
        <end position="185"/>
    </location>
</feature>
<comment type="function">
    <text evidence="5 6">Responsible for the release of ribosomes from messenger RNA at the termination of protein biosynthesis. May increase the efficiency of translation by recycling ribosomes from one round of translation to another.</text>
</comment>
<organism evidence="8 9">
    <name type="scientific">Acidisoma cellulosilyticum</name>
    <dbReference type="NCBI Taxonomy" id="2802395"/>
    <lineage>
        <taxon>Bacteria</taxon>
        <taxon>Pseudomonadati</taxon>
        <taxon>Pseudomonadota</taxon>
        <taxon>Alphaproteobacteria</taxon>
        <taxon>Acetobacterales</taxon>
        <taxon>Acidocellaceae</taxon>
        <taxon>Acidisoma</taxon>
    </lineage>
</organism>
<dbReference type="PANTHER" id="PTHR20982:SF3">
    <property type="entry name" value="MITOCHONDRIAL RIBOSOME RECYCLING FACTOR PSEUDO 1"/>
    <property type="match status" value="1"/>
</dbReference>
<evidence type="ECO:0000313" key="9">
    <source>
        <dbReference type="Proteomes" id="UP000721844"/>
    </source>
</evidence>
<dbReference type="CDD" id="cd00520">
    <property type="entry name" value="RRF"/>
    <property type="match status" value="1"/>
</dbReference>
<evidence type="ECO:0000256" key="3">
    <source>
        <dbReference type="ARBA" id="ARBA00022490"/>
    </source>
</evidence>
<name>A0A963Z0W9_9PROT</name>
<evidence type="ECO:0000256" key="1">
    <source>
        <dbReference type="ARBA" id="ARBA00004496"/>
    </source>
</evidence>
<comment type="subcellular location">
    <subcellularLocation>
        <location evidence="1 6">Cytoplasm</location>
    </subcellularLocation>
</comment>
<dbReference type="EMBL" id="JAESVA010000003">
    <property type="protein sequence ID" value="MCB8880479.1"/>
    <property type="molecule type" value="Genomic_DNA"/>
</dbReference>
<dbReference type="InterPro" id="IPR023584">
    <property type="entry name" value="Ribosome_recyc_fac_dom"/>
</dbReference>
<dbReference type="RefSeq" id="WP_227307147.1">
    <property type="nucleotide sequence ID" value="NZ_JAESVA010000003.1"/>
</dbReference>
<dbReference type="SUPFAM" id="SSF55194">
    <property type="entry name" value="Ribosome recycling factor, RRF"/>
    <property type="match status" value="1"/>
</dbReference>
<dbReference type="Pfam" id="PF01765">
    <property type="entry name" value="RRF"/>
    <property type="match status" value="1"/>
</dbReference>
<sequence length="188" mass="20701">MPADLNALKQDLTRRMDGAVETLRKDQSGLRTGRASPALLEPIRVESYGAMMPLTQVGTIAVPEARMITVQVWDRSLVNSVVAAIRDSGLGLNPGADGQTVRVPIPQLTAERRVELAKAANKYAESARIAVRAVRRDGMEQIKGFEKKSEIGKDEAEDWSGVVQKLTDSYIKKLDEMAADKDREIRQV</sequence>
<keyword evidence="3 6" id="KW-0963">Cytoplasm</keyword>
<dbReference type="InterPro" id="IPR002661">
    <property type="entry name" value="Ribosome_recyc_fac"/>
</dbReference>
<comment type="similarity">
    <text evidence="2 6">Belongs to the RRF family.</text>
</comment>
<keyword evidence="9" id="KW-1185">Reference proteome</keyword>
<dbReference type="NCBIfam" id="TIGR00496">
    <property type="entry name" value="frr"/>
    <property type="match status" value="1"/>
</dbReference>
<dbReference type="Proteomes" id="UP000721844">
    <property type="component" value="Unassembled WGS sequence"/>
</dbReference>
<protein>
    <recommendedName>
        <fullName evidence="6">Ribosome-recycling factor</fullName>
        <shortName evidence="6">RRF</shortName>
    </recommendedName>
    <alternativeName>
        <fullName evidence="6">Ribosome-releasing factor</fullName>
    </alternativeName>
</protein>
<dbReference type="FunFam" id="1.10.132.20:FF:000001">
    <property type="entry name" value="Ribosome-recycling factor"/>
    <property type="match status" value="1"/>
</dbReference>
<dbReference type="PANTHER" id="PTHR20982">
    <property type="entry name" value="RIBOSOME RECYCLING FACTOR"/>
    <property type="match status" value="1"/>
</dbReference>
<evidence type="ECO:0000256" key="5">
    <source>
        <dbReference type="ARBA" id="ARBA00025050"/>
    </source>
</evidence>
<gene>
    <name evidence="6 8" type="primary">frr</name>
    <name evidence="8" type="ORF">ACELLULO517_09565</name>
</gene>
<dbReference type="FunFam" id="3.30.1360.40:FF:000001">
    <property type="entry name" value="Ribosome-recycling factor"/>
    <property type="match status" value="1"/>
</dbReference>
<dbReference type="InterPro" id="IPR036191">
    <property type="entry name" value="RRF_sf"/>
</dbReference>
<dbReference type="GO" id="GO:0002184">
    <property type="term" value="P:cytoplasmic translational termination"/>
    <property type="evidence" value="ECO:0007669"/>
    <property type="project" value="TreeGrafter"/>
</dbReference>
<proteinExistence type="inferred from homology"/>
<comment type="caution">
    <text evidence="8">The sequence shown here is derived from an EMBL/GenBank/DDBJ whole genome shotgun (WGS) entry which is preliminary data.</text>
</comment>
<dbReference type="HAMAP" id="MF_00040">
    <property type="entry name" value="RRF"/>
    <property type="match status" value="1"/>
</dbReference>